<evidence type="ECO:0000313" key="2">
    <source>
        <dbReference type="Proteomes" id="UP000036045"/>
    </source>
</evidence>
<dbReference type="Proteomes" id="UP000036045">
    <property type="component" value="Unassembled WGS sequence"/>
</dbReference>
<dbReference type="EMBL" id="LDPH01000052">
    <property type="protein sequence ID" value="KLV16589.1"/>
    <property type="molecule type" value="Genomic_DNA"/>
</dbReference>
<evidence type="ECO:0008006" key="3">
    <source>
        <dbReference type="Google" id="ProtNLM"/>
    </source>
</evidence>
<organism evidence="1 2">
    <name type="scientific">Niallia circulans</name>
    <name type="common">Bacillus circulans</name>
    <dbReference type="NCBI Taxonomy" id="1397"/>
    <lineage>
        <taxon>Bacteria</taxon>
        <taxon>Bacillati</taxon>
        <taxon>Bacillota</taxon>
        <taxon>Bacilli</taxon>
        <taxon>Bacillales</taxon>
        <taxon>Bacillaceae</taxon>
        <taxon>Niallia</taxon>
    </lineage>
</organism>
<dbReference type="AlphaFoldDB" id="A0A0J1HSC3"/>
<name>A0A0J1HSC3_NIACI</name>
<comment type="caution">
    <text evidence="1">The sequence shown here is derived from an EMBL/GenBank/DDBJ whole genome shotgun (WGS) entry which is preliminary data.</text>
</comment>
<evidence type="ECO:0000313" key="1">
    <source>
        <dbReference type="EMBL" id="KLV16589.1"/>
    </source>
</evidence>
<protein>
    <recommendedName>
        <fullName evidence="3">NADH dehydrogenase subunit 4</fullName>
    </recommendedName>
</protein>
<keyword evidence="2" id="KW-1185">Reference proteome</keyword>
<dbReference type="GeneID" id="56349477"/>
<proteinExistence type="predicted"/>
<sequence>MSQKNKKEFISLILTLFLFLASIAVFLFVRGSNLTLWIPISLYLLIDLGLLVSLIIGIQSNNKSIKIFSILSNIILMIPITIWTYFLLLANGISEK</sequence>
<reference evidence="1 2" key="1">
    <citation type="submission" date="2015-05" db="EMBL/GenBank/DDBJ databases">
        <title>Whole genome sequence and identification of bacterial endophytes from Costus igneus.</title>
        <authorList>
            <person name="Lee Y.P."/>
            <person name="Gan H.M."/>
            <person name="Eng W."/>
            <person name="Wheatley M.S."/>
            <person name="Caraballo A."/>
            <person name="Polter S."/>
            <person name="Savka M.A."/>
            <person name="Hudson A.O."/>
        </authorList>
    </citation>
    <scope>NUCLEOTIDE SEQUENCE [LARGE SCALE GENOMIC DNA]</scope>
    <source>
        <strain evidence="1 2">RIT379</strain>
    </source>
</reference>
<dbReference type="PATRIC" id="fig|1397.4.peg.4561"/>
<dbReference type="RefSeq" id="WP_047944934.1">
    <property type="nucleotide sequence ID" value="NZ_CP053989.1"/>
</dbReference>
<dbReference type="OrthoDB" id="2357371at2"/>
<accession>A0A0J1HSC3</accession>
<gene>
    <name evidence="1" type="ORF">ABW02_25125</name>
</gene>